<dbReference type="EMBL" id="NMTW01000011">
    <property type="protein sequence ID" value="PDX76736.1"/>
    <property type="molecule type" value="Genomic_DNA"/>
</dbReference>
<feature type="coiled-coil region" evidence="1">
    <location>
        <begin position="466"/>
        <end position="500"/>
    </location>
</feature>
<evidence type="ECO:0000256" key="1">
    <source>
        <dbReference type="SAM" id="Coils"/>
    </source>
</evidence>
<dbReference type="Gene3D" id="3.90.1750.20">
    <property type="entry name" value="Putative Large Serine Recombinase, Chain B, Domain 2"/>
    <property type="match status" value="1"/>
</dbReference>
<dbReference type="SUPFAM" id="SSF53041">
    <property type="entry name" value="Resolvase-like"/>
    <property type="match status" value="1"/>
</dbReference>
<dbReference type="InterPro" id="IPR050639">
    <property type="entry name" value="SSR_resolvase"/>
</dbReference>
<sequence>MKKKKVKEIGITALYERLSRDDDGDGDSNSIVHQKQMLEAYAKEHGFVNLRHYTDDGWSGASFDRPAWNELVAGVKAEEITTVIVKDLSRVGRDHLQVGFFTDILFREKEVHFIAIGNGIDSNDQQSSEFAPFLNIMNEWYVRDTSKKIKSVLKARGMSGSAHTSNCACYGYKKDPENPDKWVIDEEAASVVREIFQMCVDGKGPYEIARCLAERKVERPSYYLAKRGLGNHQSDCDYSNPYTWRGHTVATILERPEYTGCTVNFRTYKNSYKDKKIKKADKSDWVIFEGTQEPIIDKETWSIVQNLRKHTRRTDSLGEANPLTGKVFCGECGSLMYNHRRKNGRVRVYYTSKGERRESYSKPEDCYACSKHILTRQTYKAACSGHHIRTSALRSIVLECIRKTCSYVQSNPEEFLELYNQISESQNQSHLQELRSRITKAEHRTKDIDALIRKIYEDNIAGRLSDKMLENLLEGYEKEKNELEEEQKDCQQQLDSAEKQADNTNHFIELAKKYTDFSELTPAMVNEFVSKIIVHRPFELNGTRAVQVEVYLNYIGKFDVPEEPMILSEEELATQKIREEKLEKHRIASRKYMAKYRKRLKEMKKAGTILPENLPAETKGEWL</sequence>
<evidence type="ECO:0000259" key="2">
    <source>
        <dbReference type="PROSITE" id="PS51737"/>
    </source>
</evidence>
<dbReference type="GO" id="GO:0000150">
    <property type="term" value="F:DNA strand exchange activity"/>
    <property type="evidence" value="ECO:0007669"/>
    <property type="project" value="InterPro"/>
</dbReference>
<dbReference type="PANTHER" id="PTHR30461:SF23">
    <property type="entry name" value="DNA RECOMBINASE-RELATED"/>
    <property type="match status" value="1"/>
</dbReference>
<comment type="caution">
    <text evidence="3">The sequence shown here is derived from an EMBL/GenBank/DDBJ whole genome shotgun (WGS) entry which is preliminary data.</text>
</comment>
<dbReference type="Pfam" id="PF13408">
    <property type="entry name" value="Zn_ribbon_recom"/>
    <property type="match status" value="1"/>
</dbReference>
<dbReference type="InterPro" id="IPR011109">
    <property type="entry name" value="DNA_bind_recombinase_dom"/>
</dbReference>
<organism evidence="3 5">
    <name type="scientific">Faecalibacterium prausnitzii</name>
    <dbReference type="NCBI Taxonomy" id="853"/>
    <lineage>
        <taxon>Bacteria</taxon>
        <taxon>Bacillati</taxon>
        <taxon>Bacillota</taxon>
        <taxon>Clostridia</taxon>
        <taxon>Eubacteriales</taxon>
        <taxon>Oscillospiraceae</taxon>
        <taxon>Faecalibacterium</taxon>
    </lineage>
</organism>
<reference evidence="4 6" key="3">
    <citation type="submission" date="2018-08" db="EMBL/GenBank/DDBJ databases">
        <title>A genome reference for cultivated species of the human gut microbiota.</title>
        <authorList>
            <person name="Zou Y."/>
            <person name="Xue W."/>
            <person name="Luo G."/>
        </authorList>
    </citation>
    <scope>NUCLEOTIDE SEQUENCE [LARGE SCALE GENOMIC DNA]</scope>
    <source>
        <strain evidence="4 6">AM42-11AC</strain>
    </source>
</reference>
<dbReference type="EMBL" id="QVEZ01000007">
    <property type="protein sequence ID" value="RGC04684.1"/>
    <property type="molecule type" value="Genomic_DNA"/>
</dbReference>
<gene>
    <name evidence="3" type="ORF">CGS56_02115</name>
    <name evidence="4" type="ORF">DW905_10070</name>
</gene>
<dbReference type="SMART" id="SM00857">
    <property type="entry name" value="Resolvase"/>
    <property type="match status" value="1"/>
</dbReference>
<dbReference type="Proteomes" id="UP000261079">
    <property type="component" value="Unassembled WGS sequence"/>
</dbReference>
<dbReference type="InterPro" id="IPR025378">
    <property type="entry name" value="DUF4368"/>
</dbReference>
<dbReference type="Gene3D" id="3.40.50.1390">
    <property type="entry name" value="Resolvase, N-terminal catalytic domain"/>
    <property type="match status" value="1"/>
</dbReference>
<keyword evidence="1" id="KW-0175">Coiled coil</keyword>
<dbReference type="Pfam" id="PF07508">
    <property type="entry name" value="Recombinase"/>
    <property type="match status" value="1"/>
</dbReference>
<protein>
    <submittedName>
        <fullName evidence="4">DUF4368 domain-containing protein</fullName>
    </submittedName>
    <submittedName>
        <fullName evidence="3">Recombinase</fullName>
    </submittedName>
</protein>
<dbReference type="Proteomes" id="UP000220157">
    <property type="component" value="Unassembled WGS sequence"/>
</dbReference>
<accession>A0A2A7AC70</accession>
<reference evidence="3 5" key="1">
    <citation type="journal article" date="2017" name="Front. Microbiol.">
        <title>New Insights into the Diversity of the Genus Faecalibacterium.</title>
        <authorList>
            <person name="Benevides L."/>
            <person name="Burman S."/>
            <person name="Martin R."/>
            <person name="Robert V."/>
            <person name="Thomas M."/>
            <person name="Miquel S."/>
            <person name="Chain F."/>
            <person name="Sokol H."/>
            <person name="Bermudez-Humaran L.G."/>
            <person name="Morrison M."/>
            <person name="Langella P."/>
            <person name="Azevedo V.A."/>
            <person name="Chatel J.M."/>
            <person name="Soares S."/>
        </authorList>
    </citation>
    <scope>NUCLEOTIDE SEQUENCE [LARGE SCALE GENOMIC DNA]</scope>
    <source>
        <strain evidence="3 5">CNCM I 4573</strain>
    </source>
</reference>
<evidence type="ECO:0000313" key="3">
    <source>
        <dbReference type="EMBL" id="PDX76736.1"/>
    </source>
</evidence>
<evidence type="ECO:0000313" key="4">
    <source>
        <dbReference type="EMBL" id="RGC04684.1"/>
    </source>
</evidence>
<dbReference type="InterPro" id="IPR006119">
    <property type="entry name" value="Resolv_N"/>
</dbReference>
<dbReference type="PANTHER" id="PTHR30461">
    <property type="entry name" value="DNA-INVERTASE FROM LAMBDOID PROPHAGE"/>
    <property type="match status" value="1"/>
</dbReference>
<dbReference type="InterPro" id="IPR036162">
    <property type="entry name" value="Resolvase-like_N_sf"/>
</dbReference>
<dbReference type="Pfam" id="PF14287">
    <property type="entry name" value="DUF4368"/>
    <property type="match status" value="1"/>
</dbReference>
<proteinExistence type="predicted"/>
<dbReference type="InterPro" id="IPR038109">
    <property type="entry name" value="DNA_bind_recomb_sf"/>
</dbReference>
<dbReference type="RefSeq" id="WP_097784887.1">
    <property type="nucleotide sequence ID" value="NZ_CP065380.1"/>
</dbReference>
<dbReference type="Pfam" id="PF00239">
    <property type="entry name" value="Resolvase"/>
    <property type="match status" value="1"/>
</dbReference>
<reference evidence="3" key="2">
    <citation type="submission" date="2017-07" db="EMBL/GenBank/DDBJ databases">
        <authorList>
            <person name="Sun Z.S."/>
            <person name="Albrecht U."/>
            <person name="Echele G."/>
            <person name="Lee C.C."/>
        </authorList>
    </citation>
    <scope>NUCLEOTIDE SEQUENCE</scope>
    <source>
        <strain evidence="3">CNCM I 4573</strain>
    </source>
</reference>
<dbReference type="GO" id="GO:0003677">
    <property type="term" value="F:DNA binding"/>
    <property type="evidence" value="ECO:0007669"/>
    <property type="project" value="InterPro"/>
</dbReference>
<feature type="domain" description="Recombinase" evidence="2">
    <location>
        <begin position="169"/>
        <end position="314"/>
    </location>
</feature>
<dbReference type="PROSITE" id="PS51737">
    <property type="entry name" value="RECOMBINASE_DNA_BIND"/>
    <property type="match status" value="1"/>
</dbReference>
<dbReference type="CDD" id="cd03770">
    <property type="entry name" value="SR_TndX_transposase"/>
    <property type="match status" value="1"/>
</dbReference>
<dbReference type="AlphaFoldDB" id="A0A2A7AC70"/>
<evidence type="ECO:0000313" key="5">
    <source>
        <dbReference type="Proteomes" id="UP000220157"/>
    </source>
</evidence>
<name>A0A2A7AC70_9FIRM</name>
<evidence type="ECO:0000313" key="6">
    <source>
        <dbReference type="Proteomes" id="UP000261079"/>
    </source>
</evidence>
<dbReference type="InterPro" id="IPR025827">
    <property type="entry name" value="Zn_ribbon_recom_dom"/>
</dbReference>